<accession>A0A1M7UCF1</accession>
<dbReference type="AlphaFoldDB" id="A0A1M7UCF1"/>
<gene>
    <name evidence="1" type="ORF">SAMN05444170_4452</name>
</gene>
<sequence length="56" mass="5837">MFGSNKELAIVLAIIVAAAILVAVGAHSLIHPKPRLRPAFTNQSGEAANWSTLKAA</sequence>
<keyword evidence="2" id="KW-1185">Reference proteome</keyword>
<evidence type="ECO:0000313" key="2">
    <source>
        <dbReference type="Proteomes" id="UP000184096"/>
    </source>
</evidence>
<proteinExistence type="predicted"/>
<dbReference type="Proteomes" id="UP000184096">
    <property type="component" value="Chromosome I"/>
</dbReference>
<protein>
    <submittedName>
        <fullName evidence="1">Uncharacterized protein</fullName>
    </submittedName>
</protein>
<reference evidence="2" key="1">
    <citation type="submission" date="2016-11" db="EMBL/GenBank/DDBJ databases">
        <authorList>
            <person name="Varghese N."/>
            <person name="Submissions S."/>
        </authorList>
    </citation>
    <scope>NUCLEOTIDE SEQUENCE [LARGE SCALE GENOMIC DNA]</scope>
    <source>
        <strain evidence="2">GAS401</strain>
    </source>
</reference>
<dbReference type="EMBL" id="LT670849">
    <property type="protein sequence ID" value="SHN80635.1"/>
    <property type="molecule type" value="Genomic_DNA"/>
</dbReference>
<name>A0A1M7UCF1_9BRAD</name>
<organism evidence="1 2">
    <name type="scientific">Bradyrhizobium erythrophlei</name>
    <dbReference type="NCBI Taxonomy" id="1437360"/>
    <lineage>
        <taxon>Bacteria</taxon>
        <taxon>Pseudomonadati</taxon>
        <taxon>Pseudomonadota</taxon>
        <taxon>Alphaproteobacteria</taxon>
        <taxon>Hyphomicrobiales</taxon>
        <taxon>Nitrobacteraceae</taxon>
        <taxon>Bradyrhizobium</taxon>
    </lineage>
</organism>
<evidence type="ECO:0000313" key="1">
    <source>
        <dbReference type="EMBL" id="SHN80635.1"/>
    </source>
</evidence>